<keyword evidence="2" id="KW-0238">DNA-binding</keyword>
<evidence type="ECO:0000256" key="2">
    <source>
        <dbReference type="ARBA" id="ARBA00023125"/>
    </source>
</evidence>
<dbReference type="EMBL" id="FZOJ01000006">
    <property type="protein sequence ID" value="SNS20562.1"/>
    <property type="molecule type" value="Genomic_DNA"/>
</dbReference>
<evidence type="ECO:0000313" key="5">
    <source>
        <dbReference type="EMBL" id="SNS20562.1"/>
    </source>
</evidence>
<dbReference type="Pfam" id="PF00589">
    <property type="entry name" value="Phage_integrase"/>
    <property type="match status" value="1"/>
</dbReference>
<dbReference type="PROSITE" id="PS51898">
    <property type="entry name" value="TYR_RECOMBINASE"/>
    <property type="match status" value="1"/>
</dbReference>
<dbReference type="PANTHER" id="PTHR30349">
    <property type="entry name" value="PHAGE INTEGRASE-RELATED"/>
    <property type="match status" value="1"/>
</dbReference>
<dbReference type="GO" id="GO:0003677">
    <property type="term" value="F:DNA binding"/>
    <property type="evidence" value="ECO:0007669"/>
    <property type="project" value="UniProtKB-KW"/>
</dbReference>
<feature type="domain" description="Tyr recombinase" evidence="4">
    <location>
        <begin position="1"/>
        <end position="190"/>
    </location>
</feature>
<comment type="similarity">
    <text evidence="1">Belongs to the 'phage' integrase family.</text>
</comment>
<proteinExistence type="inferred from homology"/>
<accession>A0A239CKY0</accession>
<reference evidence="5 6" key="1">
    <citation type="submission" date="2017-06" db="EMBL/GenBank/DDBJ databases">
        <authorList>
            <person name="Kim H.J."/>
            <person name="Triplett B.A."/>
        </authorList>
    </citation>
    <scope>NUCLEOTIDE SEQUENCE [LARGE SCALE GENOMIC DNA]</scope>
    <source>
        <strain evidence="5 6">SCA</strain>
    </source>
</reference>
<evidence type="ECO:0000313" key="6">
    <source>
        <dbReference type="Proteomes" id="UP000198304"/>
    </source>
</evidence>
<keyword evidence="3" id="KW-0233">DNA recombination</keyword>
<dbReference type="GO" id="GO:0006310">
    <property type="term" value="P:DNA recombination"/>
    <property type="evidence" value="ECO:0007669"/>
    <property type="project" value="UniProtKB-KW"/>
</dbReference>
<dbReference type="CDD" id="cd01182">
    <property type="entry name" value="INT_RitC_C_like"/>
    <property type="match status" value="1"/>
</dbReference>
<dbReference type="InterPro" id="IPR002104">
    <property type="entry name" value="Integrase_catalytic"/>
</dbReference>
<keyword evidence="6" id="KW-1185">Reference proteome</keyword>
<organism evidence="5 6">
    <name type="scientific">Anaerovirgula multivorans</name>
    <dbReference type="NCBI Taxonomy" id="312168"/>
    <lineage>
        <taxon>Bacteria</taxon>
        <taxon>Bacillati</taxon>
        <taxon>Bacillota</taxon>
        <taxon>Clostridia</taxon>
        <taxon>Peptostreptococcales</taxon>
        <taxon>Natronincolaceae</taxon>
        <taxon>Anaerovirgula</taxon>
    </lineage>
</organism>
<evidence type="ECO:0000259" key="4">
    <source>
        <dbReference type="PROSITE" id="PS51898"/>
    </source>
</evidence>
<dbReference type="Proteomes" id="UP000198304">
    <property type="component" value="Unassembled WGS sequence"/>
</dbReference>
<gene>
    <name evidence="5" type="ORF">SAMN05446037_100615</name>
</gene>
<dbReference type="Gene3D" id="1.10.443.10">
    <property type="entry name" value="Intergrase catalytic core"/>
    <property type="match status" value="1"/>
</dbReference>
<evidence type="ECO:0000256" key="1">
    <source>
        <dbReference type="ARBA" id="ARBA00008857"/>
    </source>
</evidence>
<sequence length="219" mass="25299">MVSYLTGPEMQILLSQPDCTTISGFRDAVLLSVLYDTAARVQEMTEIQLKDIRLDNPAVVTLHGKGAKIRQVPIMSKTRDLLKEYIERKEYHTGISKGNNYLFVNQKNQRLSRWGISYVLDKYVEMARKNCRFQVSFPVTPHVIRHAKAMHLLQSGVNLIYIRDFLGHVDCNTTEIYARSDTEMKRKAIENAYKDVLPNVYPDWEKDGELMDWLNSLGK</sequence>
<dbReference type="InterPro" id="IPR050090">
    <property type="entry name" value="Tyrosine_recombinase_XerCD"/>
</dbReference>
<dbReference type="AlphaFoldDB" id="A0A239CKY0"/>
<dbReference type="InterPro" id="IPR013762">
    <property type="entry name" value="Integrase-like_cat_sf"/>
</dbReference>
<dbReference type="PANTHER" id="PTHR30349:SF41">
    <property type="entry name" value="INTEGRASE_RECOMBINASE PROTEIN MJ0367-RELATED"/>
    <property type="match status" value="1"/>
</dbReference>
<evidence type="ECO:0000256" key="3">
    <source>
        <dbReference type="ARBA" id="ARBA00023172"/>
    </source>
</evidence>
<dbReference type="GO" id="GO:0015074">
    <property type="term" value="P:DNA integration"/>
    <property type="evidence" value="ECO:0007669"/>
    <property type="project" value="InterPro"/>
</dbReference>
<protein>
    <submittedName>
        <fullName evidence="5">Phage integrase family protein</fullName>
    </submittedName>
</protein>
<name>A0A239CKY0_9FIRM</name>
<dbReference type="InterPro" id="IPR011010">
    <property type="entry name" value="DNA_brk_join_enz"/>
</dbReference>
<dbReference type="SUPFAM" id="SSF56349">
    <property type="entry name" value="DNA breaking-rejoining enzymes"/>
    <property type="match status" value="1"/>
</dbReference>